<gene>
    <name evidence="2" type="ORF">ACFQHR_13420</name>
</gene>
<protein>
    <submittedName>
        <fullName evidence="2">Uncharacterized protein</fullName>
    </submittedName>
</protein>
<evidence type="ECO:0000256" key="1">
    <source>
        <dbReference type="SAM" id="MobiDB-lite"/>
    </source>
</evidence>
<keyword evidence="3" id="KW-1185">Reference proteome</keyword>
<proteinExistence type="predicted"/>
<feature type="compositionally biased region" description="Gly residues" evidence="1">
    <location>
        <begin position="138"/>
        <end position="153"/>
    </location>
</feature>
<feature type="region of interest" description="Disordered" evidence="1">
    <location>
        <begin position="1"/>
        <end position="185"/>
    </location>
</feature>
<evidence type="ECO:0000313" key="3">
    <source>
        <dbReference type="Proteomes" id="UP001596405"/>
    </source>
</evidence>
<dbReference type="EMBL" id="JBHSYQ010000006">
    <property type="protein sequence ID" value="MFC6998632.1"/>
    <property type="molecule type" value="Genomic_DNA"/>
</dbReference>
<feature type="compositionally biased region" description="Basic and acidic residues" evidence="1">
    <location>
        <begin position="103"/>
        <end position="114"/>
    </location>
</feature>
<feature type="compositionally biased region" description="Low complexity" evidence="1">
    <location>
        <begin position="14"/>
        <end position="29"/>
    </location>
</feature>
<sequence length="185" mass="18930">MAEQDKNNNTPQMSGDGSNNSQNGNQGDGVFADHNYGTKAEGGNTANYDKDGNRDVNDAGGRIDDGQAHDDKNGGGDVLGRQGGGYGEKKMELGQQPTGDKFQPTHDQESDKDTGYGTHAGGLGDSHSGFKGNHNGNDGTGGGRSSGHAGHGGNPEDNKYSPGAKGGRDDNGNPNIAGRGSRNES</sequence>
<accession>A0ABW2DLB7</accession>
<comment type="caution">
    <text evidence="2">The sequence shown here is derived from an EMBL/GenBank/DDBJ whole genome shotgun (WGS) entry which is preliminary data.</text>
</comment>
<organism evidence="2 3">
    <name type="scientific">Rufibacter roseus</name>
    <dbReference type="NCBI Taxonomy" id="1567108"/>
    <lineage>
        <taxon>Bacteria</taxon>
        <taxon>Pseudomonadati</taxon>
        <taxon>Bacteroidota</taxon>
        <taxon>Cytophagia</taxon>
        <taxon>Cytophagales</taxon>
        <taxon>Hymenobacteraceae</taxon>
        <taxon>Rufibacter</taxon>
    </lineage>
</organism>
<dbReference type="RefSeq" id="WP_066626045.1">
    <property type="nucleotide sequence ID" value="NZ_JBHSYQ010000006.1"/>
</dbReference>
<dbReference type="Proteomes" id="UP001596405">
    <property type="component" value="Unassembled WGS sequence"/>
</dbReference>
<reference evidence="3" key="1">
    <citation type="journal article" date="2019" name="Int. J. Syst. Evol. Microbiol.">
        <title>The Global Catalogue of Microorganisms (GCM) 10K type strain sequencing project: providing services to taxonomists for standard genome sequencing and annotation.</title>
        <authorList>
            <consortium name="The Broad Institute Genomics Platform"/>
            <consortium name="The Broad Institute Genome Sequencing Center for Infectious Disease"/>
            <person name="Wu L."/>
            <person name="Ma J."/>
        </authorList>
    </citation>
    <scope>NUCLEOTIDE SEQUENCE [LARGE SCALE GENOMIC DNA]</scope>
    <source>
        <strain evidence="3">CGMCC 4.7393</strain>
    </source>
</reference>
<evidence type="ECO:0000313" key="2">
    <source>
        <dbReference type="EMBL" id="MFC6998632.1"/>
    </source>
</evidence>
<feature type="compositionally biased region" description="Gly residues" evidence="1">
    <location>
        <begin position="75"/>
        <end position="86"/>
    </location>
</feature>
<name>A0ABW2DLB7_9BACT</name>
<feature type="compositionally biased region" description="Basic and acidic residues" evidence="1">
    <location>
        <begin position="48"/>
        <end position="74"/>
    </location>
</feature>